<accession>A0A1H8MCN1</accession>
<sequence length="159" mass="17229">MGIFDRTTTGHVTAPLSVAVERGALRFFAETIGETDPVHFDSAAARAAGYPDLRAPPTYAVVLDTAAATEATRRGLPRLLDLIGADLRYLLHGTERYCYHGTIHAGDTLEITHEVTGFSDAKGGALEIAHLKMRITHPARGPLVIATRDLIHRLPKVRP</sequence>
<keyword evidence="3" id="KW-1185">Reference proteome</keyword>
<proteinExistence type="predicted"/>
<gene>
    <name evidence="2" type="ORF">SAMN04490248_10225</name>
</gene>
<dbReference type="EMBL" id="FODS01000002">
    <property type="protein sequence ID" value="SEO15054.1"/>
    <property type="molecule type" value="Genomic_DNA"/>
</dbReference>
<dbReference type="SUPFAM" id="SSF54637">
    <property type="entry name" value="Thioesterase/thiol ester dehydrase-isomerase"/>
    <property type="match status" value="1"/>
</dbReference>
<dbReference type="InterPro" id="IPR039569">
    <property type="entry name" value="FAS1-like_DH_region"/>
</dbReference>
<dbReference type="CDD" id="cd03441">
    <property type="entry name" value="R_hydratase_like"/>
    <property type="match status" value="1"/>
</dbReference>
<dbReference type="InterPro" id="IPR029069">
    <property type="entry name" value="HotDog_dom_sf"/>
</dbReference>
<evidence type="ECO:0000259" key="1">
    <source>
        <dbReference type="Pfam" id="PF13452"/>
    </source>
</evidence>
<dbReference type="AlphaFoldDB" id="A0A1H8MCN1"/>
<name>A0A1H8MCN1_9RHOB</name>
<reference evidence="2 3" key="1">
    <citation type="submission" date="2016-10" db="EMBL/GenBank/DDBJ databases">
        <authorList>
            <person name="de Groot N.N."/>
        </authorList>
    </citation>
    <scope>NUCLEOTIDE SEQUENCE [LARGE SCALE GENOMIC DNA]</scope>
    <source>
        <strain evidence="2 3">DSM 27842</strain>
    </source>
</reference>
<dbReference type="OrthoDB" id="5522043at2"/>
<dbReference type="Pfam" id="PF13452">
    <property type="entry name" value="FAS1_DH_region"/>
    <property type="match status" value="1"/>
</dbReference>
<dbReference type="STRING" id="569882.SAMN04490248_10225"/>
<dbReference type="InterPro" id="IPR016709">
    <property type="entry name" value="HadA-like"/>
</dbReference>
<evidence type="ECO:0000313" key="3">
    <source>
        <dbReference type="Proteomes" id="UP000198893"/>
    </source>
</evidence>
<feature type="domain" description="FAS1-like dehydratase" evidence="1">
    <location>
        <begin position="8"/>
        <end position="136"/>
    </location>
</feature>
<dbReference type="Gene3D" id="3.10.129.10">
    <property type="entry name" value="Hotdog Thioesterase"/>
    <property type="match status" value="1"/>
</dbReference>
<organism evidence="2 3">
    <name type="scientific">Salinihabitans flavidus</name>
    <dbReference type="NCBI Taxonomy" id="569882"/>
    <lineage>
        <taxon>Bacteria</taxon>
        <taxon>Pseudomonadati</taxon>
        <taxon>Pseudomonadota</taxon>
        <taxon>Alphaproteobacteria</taxon>
        <taxon>Rhodobacterales</taxon>
        <taxon>Roseobacteraceae</taxon>
        <taxon>Salinihabitans</taxon>
    </lineage>
</organism>
<dbReference type="RefSeq" id="WP_093114978.1">
    <property type="nucleotide sequence ID" value="NZ_FODS01000002.1"/>
</dbReference>
<dbReference type="Proteomes" id="UP000198893">
    <property type="component" value="Unassembled WGS sequence"/>
</dbReference>
<dbReference type="PIRSF" id="PIRSF018072">
    <property type="entry name" value="UCP018072"/>
    <property type="match status" value="1"/>
</dbReference>
<protein>
    <submittedName>
        <fullName evidence="2">N-terminal half of MaoC dehydratase</fullName>
    </submittedName>
</protein>
<evidence type="ECO:0000313" key="2">
    <source>
        <dbReference type="EMBL" id="SEO15054.1"/>
    </source>
</evidence>